<evidence type="ECO:0000313" key="3">
    <source>
        <dbReference type="EMBL" id="KAK0549257.1"/>
    </source>
</evidence>
<feature type="signal peptide" evidence="2">
    <location>
        <begin position="1"/>
        <end position="19"/>
    </location>
</feature>
<dbReference type="EMBL" id="JAPDMZ010000117">
    <property type="protein sequence ID" value="KAK0549257.1"/>
    <property type="molecule type" value="Genomic_DNA"/>
</dbReference>
<protein>
    <recommendedName>
        <fullName evidence="5">Peptidase M23 domain-containing protein</fullName>
    </recommendedName>
</protein>
<feature type="region of interest" description="Disordered" evidence="1">
    <location>
        <begin position="389"/>
        <end position="411"/>
    </location>
</feature>
<evidence type="ECO:0000256" key="2">
    <source>
        <dbReference type="SAM" id="SignalP"/>
    </source>
</evidence>
<dbReference type="InterPro" id="IPR011055">
    <property type="entry name" value="Dup_hybrid_motif"/>
</dbReference>
<name>A0AAN6GQ92_9BASI</name>
<proteinExistence type="predicted"/>
<evidence type="ECO:0000313" key="4">
    <source>
        <dbReference type="Proteomes" id="UP001176517"/>
    </source>
</evidence>
<comment type="caution">
    <text evidence="3">The sequence shown here is derived from an EMBL/GenBank/DDBJ whole genome shotgun (WGS) entry which is preliminary data.</text>
</comment>
<organism evidence="3 4">
    <name type="scientific">Tilletia horrida</name>
    <dbReference type="NCBI Taxonomy" id="155126"/>
    <lineage>
        <taxon>Eukaryota</taxon>
        <taxon>Fungi</taxon>
        <taxon>Dikarya</taxon>
        <taxon>Basidiomycota</taxon>
        <taxon>Ustilaginomycotina</taxon>
        <taxon>Exobasidiomycetes</taxon>
        <taxon>Tilletiales</taxon>
        <taxon>Tilletiaceae</taxon>
        <taxon>Tilletia</taxon>
    </lineage>
</organism>
<keyword evidence="2" id="KW-0732">Signal</keyword>
<dbReference type="Proteomes" id="UP001176517">
    <property type="component" value="Unassembled WGS sequence"/>
</dbReference>
<evidence type="ECO:0000256" key="1">
    <source>
        <dbReference type="SAM" id="MobiDB-lite"/>
    </source>
</evidence>
<keyword evidence="4" id="KW-1185">Reference proteome</keyword>
<accession>A0AAN6GQ92</accession>
<dbReference type="AlphaFoldDB" id="A0AAN6GQ92"/>
<reference evidence="3" key="1">
    <citation type="journal article" date="2023" name="PhytoFront">
        <title>Draft Genome Resources of Seven Strains of Tilletia horrida, Causal Agent of Kernel Smut of Rice.</title>
        <authorList>
            <person name="Khanal S."/>
            <person name="Antony Babu S."/>
            <person name="Zhou X.G."/>
        </authorList>
    </citation>
    <scope>NUCLEOTIDE SEQUENCE</scope>
    <source>
        <strain evidence="3">TX6</strain>
    </source>
</reference>
<sequence length="668" mass="73432">MAARSGLTTALLVVGWCAAVTPSLTNTAESDHSYQLPFGPFSQTTASAVAGAAAQDDLPLLRSSVAGLYVNGAHSPVSNTVEPGRNTSSHVLGPITIYFDEQAVNWRTASLRVSAPRRRNWDDVNLRCGTSQDGYPVGGIEACEKDDLAAQAGAAGTHGEAVCQLSDVAEAGSGEAIFDPRRCGAFTSLLAQTEGQKEEQDELLSFTFTITVDAVKPHGSKPNVNEKKETVSRSWWVGHLRYKRASWPLAPEGGKAWSGFEPNKLSGLFHDPFLPKASHFEEGDELQGVDIQDAYWAAGISIRIPRVGIDEELEAVHAPVGGEVVWVSTFRRAKPPAPENDEKGWVVMIRDEWGFVWQLFRLAKHTITVQPGDLVPQGHVLGSIRRSNLQPAPPVRLPPADPPLEKPSKGTPKYPFRFRSLLVNVARPNPDWSEWQPAYTDGWEYFNPVHLLSEGTYFSNVPPYADPSALFFAQPVSSPSAPPLARVSSDDVVKPVLSGNVEILVVFDAFLEAPGNPGDGMDAISLYALDWAVWPVGPGNPEGGYRKDQCADESKDPNVRYRISFQHSKFPRFWNSTASAYDKLFAHYVPSFKHGAFSWARETMSSQFDEKARTLVYAPTRTLRGEPDIRGSWDTRTLRNGMYWVSVRGRDYWGQIGCVTAQVRIINL</sequence>
<feature type="compositionally biased region" description="Pro residues" evidence="1">
    <location>
        <begin position="391"/>
        <end position="402"/>
    </location>
</feature>
<dbReference type="Gene3D" id="2.70.70.10">
    <property type="entry name" value="Glucose Permease (Domain IIA)"/>
    <property type="match status" value="1"/>
</dbReference>
<feature type="chain" id="PRO_5042837131" description="Peptidase M23 domain-containing protein" evidence="2">
    <location>
        <begin position="20"/>
        <end position="668"/>
    </location>
</feature>
<gene>
    <name evidence="3" type="ORF">OC846_004153</name>
</gene>
<evidence type="ECO:0008006" key="5">
    <source>
        <dbReference type="Google" id="ProtNLM"/>
    </source>
</evidence>